<evidence type="ECO:0000313" key="3">
    <source>
        <dbReference type="Proteomes" id="UP000218944"/>
    </source>
</evidence>
<evidence type="ECO:0000256" key="1">
    <source>
        <dbReference type="SAM" id="MobiDB-lite"/>
    </source>
</evidence>
<proteinExistence type="predicted"/>
<gene>
    <name evidence="2" type="ORF">CK936_25515</name>
</gene>
<feature type="compositionally biased region" description="Basic and acidic residues" evidence="1">
    <location>
        <begin position="84"/>
        <end position="93"/>
    </location>
</feature>
<sequence length="101" mass="10976">MTTPPSPFENLKHLAEQDDAERRAMDVSAALRAIPDLQKWLREIRQGAVQEMRDRGASHAGVAKVIGTSRARAQQIAEGRATGKRADDRRDEGGPDASADA</sequence>
<feature type="region of interest" description="Disordered" evidence="1">
    <location>
        <begin position="52"/>
        <end position="101"/>
    </location>
</feature>
<organism evidence="2 3">
    <name type="scientific">Streptomyces albireticuli</name>
    <dbReference type="NCBI Taxonomy" id="1940"/>
    <lineage>
        <taxon>Bacteria</taxon>
        <taxon>Bacillati</taxon>
        <taxon>Actinomycetota</taxon>
        <taxon>Actinomycetes</taxon>
        <taxon>Kitasatosporales</taxon>
        <taxon>Streptomycetaceae</taxon>
        <taxon>Streptomyces</taxon>
    </lineage>
</organism>
<dbReference type="AlphaFoldDB" id="A0A2A2D121"/>
<reference evidence="2 3" key="1">
    <citation type="submission" date="2017-08" db="EMBL/GenBank/DDBJ databases">
        <title>Genome sequence of Streptomyces albireticuli NRRL B-1670.</title>
        <authorList>
            <person name="Graham D.E."/>
            <person name="Mahan K.M."/>
            <person name="Klingeman D.M."/>
            <person name="Hettich R.L."/>
            <person name="Parry R.J."/>
            <person name="Spain J.C."/>
        </authorList>
    </citation>
    <scope>NUCLEOTIDE SEQUENCE [LARGE SCALE GENOMIC DNA]</scope>
    <source>
        <strain evidence="2 3">NRRL B-1670</strain>
    </source>
</reference>
<dbReference type="Proteomes" id="UP000218944">
    <property type="component" value="Unassembled WGS sequence"/>
</dbReference>
<evidence type="ECO:0000313" key="2">
    <source>
        <dbReference type="EMBL" id="PAU46158.1"/>
    </source>
</evidence>
<accession>A0A2A2D121</accession>
<name>A0A2A2D121_9ACTN</name>
<dbReference type="EMBL" id="NSJV01000486">
    <property type="protein sequence ID" value="PAU46158.1"/>
    <property type="molecule type" value="Genomic_DNA"/>
</dbReference>
<keyword evidence="3" id="KW-1185">Reference proteome</keyword>
<comment type="caution">
    <text evidence="2">The sequence shown here is derived from an EMBL/GenBank/DDBJ whole genome shotgun (WGS) entry which is preliminary data.</text>
</comment>
<protein>
    <submittedName>
        <fullName evidence="2">Uncharacterized protein</fullName>
    </submittedName>
</protein>
<dbReference type="RefSeq" id="WP_095583320.1">
    <property type="nucleotide sequence ID" value="NZ_JAJQQS010000026.1"/>
</dbReference>